<reference evidence="2" key="1">
    <citation type="submission" date="2021-01" db="EMBL/GenBank/DDBJ databases">
        <title>Genome public.</title>
        <authorList>
            <person name="Liu C."/>
            <person name="Sun Q."/>
        </authorList>
    </citation>
    <scope>NUCLEOTIDE SEQUENCE [LARGE SCALE GENOMIC DNA]</scope>
    <source>
        <strain evidence="2">YIM B02567</strain>
    </source>
</reference>
<sequence length="170" mass="20496">MTTQTLEIDLKKSMTNLFQLIEKFCWNKVSQNCLYILSDFNEFGSPNPKNYQNSRRMVNRGKIPKSLDFVVHELDKEYNDLYDITLYVFRAKKNLTIIEIQYYRKSNFDEAYFAVVKDNPPMFHAKISHPVYVRNQDVKFDINWESGNLRHNLNLLMYRWKIKNNYSDKK</sequence>
<evidence type="ECO:0000313" key="2">
    <source>
        <dbReference type="Proteomes" id="UP000628669"/>
    </source>
</evidence>
<organism evidence="1 2">
    <name type="scientific">Chryseobacterium paridis</name>
    <dbReference type="NCBI Taxonomy" id="2800328"/>
    <lineage>
        <taxon>Bacteria</taxon>
        <taxon>Pseudomonadati</taxon>
        <taxon>Bacteroidota</taxon>
        <taxon>Flavobacteriia</taxon>
        <taxon>Flavobacteriales</taxon>
        <taxon>Weeksellaceae</taxon>
        <taxon>Chryseobacterium group</taxon>
        <taxon>Chryseobacterium</taxon>
    </lineage>
</organism>
<dbReference type="Proteomes" id="UP000628669">
    <property type="component" value="Unassembled WGS sequence"/>
</dbReference>
<dbReference type="RefSeq" id="WP_200245764.1">
    <property type="nucleotide sequence ID" value="NZ_JAENHK010000010.1"/>
</dbReference>
<dbReference type="EMBL" id="JAENHK010000010">
    <property type="protein sequence ID" value="MBK1896303.1"/>
    <property type="molecule type" value="Genomic_DNA"/>
</dbReference>
<comment type="caution">
    <text evidence="1">The sequence shown here is derived from an EMBL/GenBank/DDBJ whole genome shotgun (WGS) entry which is preliminary data.</text>
</comment>
<evidence type="ECO:0000313" key="1">
    <source>
        <dbReference type="EMBL" id="MBK1896303.1"/>
    </source>
</evidence>
<accession>A0ABS1FV42</accession>
<keyword evidence="2" id="KW-1185">Reference proteome</keyword>
<gene>
    <name evidence="1" type="ORF">JHL15_11105</name>
</gene>
<name>A0ABS1FV42_9FLAO</name>
<proteinExistence type="predicted"/>
<protein>
    <submittedName>
        <fullName evidence="1">Uncharacterized protein</fullName>
    </submittedName>
</protein>